<dbReference type="GeneID" id="4909473"/>
<keyword evidence="2" id="KW-0479">Metal-binding</keyword>
<accession>A3MSP4</accession>
<dbReference type="PANTHER" id="PTHR43668">
    <property type="entry name" value="ALLANTOINASE"/>
    <property type="match status" value="1"/>
</dbReference>
<dbReference type="HOGENOM" id="CLU_015572_1_1_2"/>
<keyword evidence="3 5" id="KW-0378">Hydrolase</keyword>
<protein>
    <submittedName>
        <fullName evidence="5">Dihydroorotase</fullName>
        <ecNumber evidence="5">3.5.2.3</ecNumber>
    </submittedName>
</protein>
<dbReference type="GO" id="GO:0004038">
    <property type="term" value="F:allantoinase activity"/>
    <property type="evidence" value="ECO:0007669"/>
    <property type="project" value="TreeGrafter"/>
</dbReference>
<dbReference type="Gene3D" id="3.20.20.140">
    <property type="entry name" value="Metal-dependent hydrolases"/>
    <property type="match status" value="1"/>
</dbReference>
<dbReference type="SUPFAM" id="SSF51338">
    <property type="entry name" value="Composite domain of metallo-dependent hydrolases"/>
    <property type="match status" value="1"/>
</dbReference>
<sequence length="395" mass="43419">MCIRVEGRAYLNGRFTRVRIGGEDCRTVQYSNDFLILPGMVDVHVHFRDWELAYKETLAGGAAAALAGGVVAVGDMPNTRPHIRTAELYQRRLREGASLPIIYRLHMGVPADLAELDLAKPRTVKIYPEDIAQFGWAHVKSLLQKCAELNCVAVFHCEDPQLFRDGERPPEAERLCVEKVRALAAETGARVHLTHVTLAETVETARGWATVDVTPHHLYLDTENCRDRGLCLVNPRLRAPDARKRLLAALAAGLVDMYATDHAPHTLAEKASENPPPGICSLDVALGLLLALWKRGVLALGDVVRLYSHRPARLLGVDVDPLAGTFTIVKLEEYTVKGEEFAGTCKFTPLEGLKAFGRVVATAVRGVVYFRDGEAKPLWPTAVSQPRGTPPSTYP</sequence>
<dbReference type="OrthoDB" id="8791at2157"/>
<comment type="cofactor">
    <cofactor evidence="1">
        <name>Zn(2+)</name>
        <dbReference type="ChEBI" id="CHEBI:29105"/>
    </cofactor>
</comment>
<dbReference type="GO" id="GO:0005737">
    <property type="term" value="C:cytoplasm"/>
    <property type="evidence" value="ECO:0007669"/>
    <property type="project" value="TreeGrafter"/>
</dbReference>
<evidence type="ECO:0000256" key="2">
    <source>
        <dbReference type="ARBA" id="ARBA00022723"/>
    </source>
</evidence>
<dbReference type="PROSITE" id="PS00483">
    <property type="entry name" value="DIHYDROOROTASE_2"/>
    <property type="match status" value="1"/>
</dbReference>
<feature type="domain" description="Amidohydrolase-related" evidence="4">
    <location>
        <begin position="36"/>
        <end position="318"/>
    </location>
</feature>
<evidence type="ECO:0000256" key="1">
    <source>
        <dbReference type="ARBA" id="ARBA00001947"/>
    </source>
</evidence>
<dbReference type="SUPFAM" id="SSF51556">
    <property type="entry name" value="Metallo-dependent hydrolases"/>
    <property type="match status" value="1"/>
</dbReference>
<dbReference type="RefSeq" id="WP_011848918.1">
    <property type="nucleotide sequence ID" value="NC_009073.1"/>
</dbReference>
<dbReference type="AlphaFoldDB" id="A3MSP4"/>
<dbReference type="InterPro" id="IPR050138">
    <property type="entry name" value="DHOase/Allantoinase_Hydrolase"/>
</dbReference>
<evidence type="ECO:0000313" key="5">
    <source>
        <dbReference type="EMBL" id="ABO07661.1"/>
    </source>
</evidence>
<dbReference type="GO" id="GO:0046872">
    <property type="term" value="F:metal ion binding"/>
    <property type="evidence" value="ECO:0007669"/>
    <property type="project" value="UniProtKB-KW"/>
</dbReference>
<dbReference type="eggNOG" id="arCOG00689">
    <property type="taxonomic scope" value="Archaea"/>
</dbReference>
<dbReference type="InterPro" id="IPR006680">
    <property type="entry name" value="Amidohydro-rel"/>
</dbReference>
<dbReference type="GO" id="GO:0004151">
    <property type="term" value="F:dihydroorotase activity"/>
    <property type="evidence" value="ECO:0007669"/>
    <property type="project" value="UniProtKB-EC"/>
</dbReference>
<evidence type="ECO:0000259" key="4">
    <source>
        <dbReference type="Pfam" id="PF01979"/>
    </source>
</evidence>
<dbReference type="EMBL" id="CP000561">
    <property type="protein sequence ID" value="ABO07661.1"/>
    <property type="molecule type" value="Genomic_DNA"/>
</dbReference>
<dbReference type="GO" id="GO:0006145">
    <property type="term" value="P:purine nucleobase catabolic process"/>
    <property type="evidence" value="ECO:0007669"/>
    <property type="project" value="TreeGrafter"/>
</dbReference>
<name>A3MSP4_PYRCJ</name>
<dbReference type="Proteomes" id="UP000001431">
    <property type="component" value="Chromosome"/>
</dbReference>
<reference evidence="5" key="1">
    <citation type="submission" date="2007-02" db="EMBL/GenBank/DDBJ databases">
        <title>Complete sequence of Pyrobaculum calidifontis JCM 11548.</title>
        <authorList>
            <consortium name="US DOE Joint Genome Institute"/>
            <person name="Copeland A."/>
            <person name="Lucas S."/>
            <person name="Lapidus A."/>
            <person name="Barry K."/>
            <person name="Glavina del Rio T."/>
            <person name="Dalin E."/>
            <person name="Tice H."/>
            <person name="Pitluck S."/>
            <person name="Chain P."/>
            <person name="Malfatti S."/>
            <person name="Shin M."/>
            <person name="Vergez L."/>
            <person name="Schmutz J."/>
            <person name="Larimer F."/>
            <person name="Land M."/>
            <person name="Hauser L."/>
            <person name="Kyrpides N."/>
            <person name="Mikhailova N."/>
            <person name="Cozen A.E."/>
            <person name="Fitz-Gibbon S.T."/>
            <person name="House C.H."/>
            <person name="Saltikov C."/>
            <person name="Lowe T.M."/>
            <person name="Richardson P."/>
        </authorList>
    </citation>
    <scope>NUCLEOTIDE SEQUENCE [LARGE SCALE GENOMIC DNA]</scope>
    <source>
        <strain evidence="5">JCM 11548</strain>
    </source>
</reference>
<evidence type="ECO:0000256" key="3">
    <source>
        <dbReference type="ARBA" id="ARBA00022801"/>
    </source>
</evidence>
<gene>
    <name evidence="5" type="ordered locus">Pcal_0224</name>
</gene>
<dbReference type="InterPro" id="IPR011059">
    <property type="entry name" value="Metal-dep_hydrolase_composite"/>
</dbReference>
<dbReference type="EC" id="3.5.2.3" evidence="5"/>
<dbReference type="InterPro" id="IPR032466">
    <property type="entry name" value="Metal_Hydrolase"/>
</dbReference>
<dbReference type="PANTHER" id="PTHR43668:SF2">
    <property type="entry name" value="ALLANTOINASE"/>
    <property type="match status" value="1"/>
</dbReference>
<dbReference type="Pfam" id="PF01979">
    <property type="entry name" value="Amidohydro_1"/>
    <property type="match status" value="1"/>
</dbReference>
<evidence type="ECO:0000313" key="6">
    <source>
        <dbReference type="Proteomes" id="UP000001431"/>
    </source>
</evidence>
<dbReference type="STRING" id="410359.Pcal_0224"/>
<dbReference type="KEGG" id="pcl:Pcal_0224"/>
<organism evidence="5 6">
    <name type="scientific">Pyrobaculum calidifontis (strain DSM 21063 / JCM 11548 / VA1)</name>
    <dbReference type="NCBI Taxonomy" id="410359"/>
    <lineage>
        <taxon>Archaea</taxon>
        <taxon>Thermoproteota</taxon>
        <taxon>Thermoprotei</taxon>
        <taxon>Thermoproteales</taxon>
        <taxon>Thermoproteaceae</taxon>
        <taxon>Pyrobaculum</taxon>
    </lineage>
</organism>
<proteinExistence type="predicted"/>
<keyword evidence="6" id="KW-1185">Reference proteome</keyword>
<dbReference type="InterPro" id="IPR002195">
    <property type="entry name" value="Dihydroorotase_CS"/>
</dbReference>